<dbReference type="EMBL" id="VUJU01007140">
    <property type="protein sequence ID" value="KAF0746616.1"/>
    <property type="molecule type" value="Genomic_DNA"/>
</dbReference>
<gene>
    <name evidence="2" type="ORF">FWK35_00031075</name>
</gene>
<dbReference type="Proteomes" id="UP000478052">
    <property type="component" value="Unassembled WGS sequence"/>
</dbReference>
<feature type="compositionally biased region" description="Polar residues" evidence="1">
    <location>
        <begin position="255"/>
        <end position="267"/>
    </location>
</feature>
<feature type="region of interest" description="Disordered" evidence="1">
    <location>
        <begin position="237"/>
        <end position="287"/>
    </location>
</feature>
<sequence>MGRKKKDQADKSGSQHNDRNKPRARCTDAQISTNTFTMSSGLIGNVSQLSFDGNLCQNWSDWLQEFNIYLIASGYDSQPEIRKISIFLHFIGKAVLKIYNSFNVNIEELTLDNLIFRFNEYFIPRKNVTVERHKFFTRYQLPDESINEYVADLTNKSMSCEFESLRESLIKDMLICGLNTNNIKIKQCLLKEDDLTLEKALKIATSMTLSQQRIKQLDVMDGSNEAVKEVLAVQSKEKFKTRGRHQGSYGHKNRQSTSSDKNNQTRESSLSSQSSKNKKESSKKSYGNNNNFNSTCSRCGQSHKFSCPAKGIKCHKCNLFNHFAKYCKTKMVNQVTLDKNNSNNDNLLFIGSITSHNKNDVWQIVLQINNRDLDTGAQANIMSIEVFKKMNISVSSIKKQSNVKLMAFNSNKISTLVDFSCNTILGLETCNNLNLISRINLINNDKEISILNEYEDLFEGLG</sequence>
<comment type="caution">
    <text evidence="2">The sequence shown here is derived from an EMBL/GenBank/DDBJ whole genome shotgun (WGS) entry which is preliminary data.</text>
</comment>
<proteinExistence type="predicted"/>
<organism evidence="2 3">
    <name type="scientific">Aphis craccivora</name>
    <name type="common">Cowpea aphid</name>
    <dbReference type="NCBI Taxonomy" id="307492"/>
    <lineage>
        <taxon>Eukaryota</taxon>
        <taxon>Metazoa</taxon>
        <taxon>Ecdysozoa</taxon>
        <taxon>Arthropoda</taxon>
        <taxon>Hexapoda</taxon>
        <taxon>Insecta</taxon>
        <taxon>Pterygota</taxon>
        <taxon>Neoptera</taxon>
        <taxon>Paraneoptera</taxon>
        <taxon>Hemiptera</taxon>
        <taxon>Sternorrhyncha</taxon>
        <taxon>Aphidomorpha</taxon>
        <taxon>Aphidoidea</taxon>
        <taxon>Aphididae</taxon>
        <taxon>Aphidini</taxon>
        <taxon>Aphis</taxon>
        <taxon>Aphis</taxon>
    </lineage>
</organism>
<dbReference type="PANTHER" id="PTHR33198">
    <property type="entry name" value="ANK_REP_REGION DOMAIN-CONTAINING PROTEIN-RELATED"/>
    <property type="match status" value="1"/>
</dbReference>
<feature type="region of interest" description="Disordered" evidence="1">
    <location>
        <begin position="1"/>
        <end position="24"/>
    </location>
</feature>
<protein>
    <submittedName>
        <fullName evidence="2">Retrovirus-related Pol polyprotein</fullName>
    </submittedName>
</protein>
<evidence type="ECO:0000313" key="2">
    <source>
        <dbReference type="EMBL" id="KAF0746616.1"/>
    </source>
</evidence>
<name>A0A6G0XZV2_APHCR</name>
<keyword evidence="3" id="KW-1185">Reference proteome</keyword>
<dbReference type="OrthoDB" id="6631019at2759"/>
<evidence type="ECO:0000313" key="3">
    <source>
        <dbReference type="Proteomes" id="UP000478052"/>
    </source>
</evidence>
<reference evidence="2 3" key="1">
    <citation type="submission" date="2019-08" db="EMBL/GenBank/DDBJ databases">
        <title>Whole genome of Aphis craccivora.</title>
        <authorList>
            <person name="Voronova N.V."/>
            <person name="Shulinski R.S."/>
            <person name="Bandarenka Y.V."/>
            <person name="Zhorov D.G."/>
            <person name="Warner D."/>
        </authorList>
    </citation>
    <scope>NUCLEOTIDE SEQUENCE [LARGE SCALE GENOMIC DNA]</scope>
    <source>
        <strain evidence="2">180601</strain>
        <tissue evidence="2">Whole Body</tissue>
    </source>
</reference>
<accession>A0A6G0XZV2</accession>
<dbReference type="AlphaFoldDB" id="A0A6G0XZV2"/>
<feature type="non-terminal residue" evidence="2">
    <location>
        <position position="462"/>
    </location>
</feature>
<evidence type="ECO:0000256" key="1">
    <source>
        <dbReference type="SAM" id="MobiDB-lite"/>
    </source>
</evidence>
<dbReference type="PANTHER" id="PTHR33198:SF19">
    <property type="entry name" value="CCHC-TYPE DOMAIN-CONTAINING PROTEIN"/>
    <property type="match status" value="1"/>
</dbReference>